<feature type="compositionally biased region" description="Polar residues" evidence="2">
    <location>
        <begin position="1009"/>
        <end position="1020"/>
    </location>
</feature>
<feature type="compositionally biased region" description="Acidic residues" evidence="2">
    <location>
        <begin position="932"/>
        <end position="942"/>
    </location>
</feature>
<evidence type="ECO:0000256" key="2">
    <source>
        <dbReference type="SAM" id="MobiDB-lite"/>
    </source>
</evidence>
<dbReference type="EMBL" id="LUCH01000309">
    <property type="protein sequence ID" value="KAF5405487.1"/>
    <property type="molecule type" value="Genomic_DNA"/>
</dbReference>
<feature type="compositionally biased region" description="Polar residues" evidence="2">
    <location>
        <begin position="775"/>
        <end position="790"/>
    </location>
</feature>
<evidence type="ECO:0000259" key="3">
    <source>
        <dbReference type="Pfam" id="PF25977"/>
    </source>
</evidence>
<keyword evidence="1" id="KW-0175">Coiled coil</keyword>
<feature type="domain" description="Cilium assembly protein DZIP1" evidence="3">
    <location>
        <begin position="625"/>
        <end position="695"/>
    </location>
</feature>
<feature type="compositionally biased region" description="Basic and acidic residues" evidence="2">
    <location>
        <begin position="242"/>
        <end position="263"/>
    </location>
</feature>
<feature type="non-terminal residue" evidence="4">
    <location>
        <position position="1097"/>
    </location>
</feature>
<feature type="compositionally biased region" description="Polar residues" evidence="2">
    <location>
        <begin position="1049"/>
        <end position="1058"/>
    </location>
</feature>
<dbReference type="Proteomes" id="UP000748531">
    <property type="component" value="Unassembled WGS sequence"/>
</dbReference>
<feature type="region of interest" description="Disordered" evidence="2">
    <location>
        <begin position="224"/>
        <end position="291"/>
    </location>
</feature>
<evidence type="ECO:0000256" key="1">
    <source>
        <dbReference type="SAM" id="Coils"/>
    </source>
</evidence>
<evidence type="ECO:0000313" key="5">
    <source>
        <dbReference type="Proteomes" id="UP000748531"/>
    </source>
</evidence>
<name>A0A8J4X3B4_9TREM</name>
<feature type="region of interest" description="Disordered" evidence="2">
    <location>
        <begin position="517"/>
        <end position="584"/>
    </location>
</feature>
<feature type="compositionally biased region" description="Basic residues" evidence="2">
    <location>
        <begin position="281"/>
        <end position="291"/>
    </location>
</feature>
<feature type="compositionally biased region" description="Polar residues" evidence="2">
    <location>
        <begin position="224"/>
        <end position="240"/>
    </location>
</feature>
<feature type="compositionally biased region" description="Basic and acidic residues" evidence="2">
    <location>
        <begin position="807"/>
        <end position="821"/>
    </location>
</feature>
<feature type="region of interest" description="Disordered" evidence="2">
    <location>
        <begin position="884"/>
        <end position="1058"/>
    </location>
</feature>
<gene>
    <name evidence="4" type="ORF">PHET_01060</name>
</gene>
<feature type="region of interest" description="Disordered" evidence="2">
    <location>
        <begin position="757"/>
        <end position="865"/>
    </location>
</feature>
<feature type="region of interest" description="Disordered" evidence="2">
    <location>
        <begin position="476"/>
        <end position="505"/>
    </location>
</feature>
<feature type="compositionally biased region" description="Low complexity" evidence="2">
    <location>
        <begin position="401"/>
        <end position="412"/>
    </location>
</feature>
<reference evidence="4" key="1">
    <citation type="submission" date="2019-05" db="EMBL/GenBank/DDBJ databases">
        <title>Annotation for the trematode Paragonimus heterotremus.</title>
        <authorList>
            <person name="Choi Y.-J."/>
        </authorList>
    </citation>
    <scope>NUCLEOTIDE SEQUENCE</scope>
    <source>
        <strain evidence="4">LC</strain>
    </source>
</reference>
<keyword evidence="5" id="KW-1185">Reference proteome</keyword>
<organism evidence="4 5">
    <name type="scientific">Paragonimus heterotremus</name>
    <dbReference type="NCBI Taxonomy" id="100268"/>
    <lineage>
        <taxon>Eukaryota</taxon>
        <taxon>Metazoa</taxon>
        <taxon>Spiralia</taxon>
        <taxon>Lophotrochozoa</taxon>
        <taxon>Platyhelminthes</taxon>
        <taxon>Trematoda</taxon>
        <taxon>Digenea</taxon>
        <taxon>Plagiorchiida</taxon>
        <taxon>Troglotremata</taxon>
        <taxon>Troglotrematidae</taxon>
        <taxon>Paragonimus</taxon>
    </lineage>
</organism>
<dbReference type="InterPro" id="IPR058883">
    <property type="entry name" value="DZIP1_dom"/>
</dbReference>
<feature type="region of interest" description="Disordered" evidence="2">
    <location>
        <begin position="401"/>
        <end position="424"/>
    </location>
</feature>
<feature type="region of interest" description="Disordered" evidence="2">
    <location>
        <begin position="717"/>
        <end position="744"/>
    </location>
</feature>
<feature type="coiled-coil region" evidence="1">
    <location>
        <begin position="61"/>
        <end position="99"/>
    </location>
</feature>
<feature type="compositionally biased region" description="Polar residues" evidence="2">
    <location>
        <begin position="834"/>
        <end position="860"/>
    </location>
</feature>
<dbReference type="Pfam" id="PF25977">
    <property type="entry name" value="DZIP1"/>
    <property type="match status" value="1"/>
</dbReference>
<protein>
    <recommendedName>
        <fullName evidence="3">Cilium assembly protein DZIP1 domain-containing protein</fullName>
    </recommendedName>
</protein>
<sequence>SRSLEKDVRELLSQLKANQGSLFHSQLVGGSDEAQAGAVTGSQTNVRCDAMCPSEWQTAMMEEHRRDMEMLRMTFEKELREIQLQHATTKSELAELRAKRNASNLGELVDDFSTMPSPKRVVLPIEVREQSPIRKFSPTRVIQPVEVREPSPTGKITSVSNATGDVPVTNMSETCDISEPIQMSKFSIPVMKAGDLLQFATEKSGTVVDECNRIKLKRHESVASSCSSLNLPQEHSQSIPDTPRRTISLERTRNRMTRERWLEESDNDNAESDLTLPTPKHQPRQPGLRRQRNTYNGATVANVTVSQSHLVQTTIDNKVVEHFADHGILCKRKHLIKQNDTGECRPSRKRKRVKKRVRSTAIQVGRGKNGLAIVSQYEPKIVEVTRSSDIPVFLKIRRPVSRSGSSTGSYKSIPLGTKKDTGRSLGQSREIVIVRTDDEEFTAELSHEELNDLSRSIHLMPLTGDSGMYHVAYKKTSEPTSPVRRSRVVHVGSPTPVSDQECPPAVRTQSVHVAEDFTMTSSKSSIRTDIRVPSEPPSAASVRYLAGSEHHSSRGRQMTKDTPQCSPDQTKKLKEPEEDDSEELQVSRAMGRMLTTSGASSPNLSVSVLRYSRLLDQLRADPETLRSLRHEVEQLLLEQLAERGIGASQTRLSTAQLNERLASMRREREQLARKHSNFMEIREALAQQVDRLAHAALSGKPIQRLTGSEVRFGSRTSVKSGSMANANLPPPAIHSPNSARRAGTLPMASQRTELRSPLGHSMPTLAGQDYPLGSRSGSLASSPLRSTGSGRLSDHRPRFQRSSPQLHFKEYTNESLPERNSPHQTAADGGRGIQKSSRSAESVRNTPASPKCIGQSSSPLKSPRADIHFSHDQRVITFGTKASSNLQRAVSSTDEWDSESDDFQGPSEFKPTAKPPIAAPRTDPTRNTLGSDDLDAELDAADEFLANLGRSQRNTNAPYSQTAESMGPGTLLNRAHSVRTDDEDVFSVSSINGGAADDNSIGFLPTAPNRRTSGSSQVSRSLDPGVANAHAQMAALGPRPTTRYGIPGRQTSLGSPDLSNTLATSLWGTNSKGVSLSTNMFTAPKSDNAYDDFDSDD</sequence>
<dbReference type="OrthoDB" id="515971at2759"/>
<feature type="compositionally biased region" description="Polar residues" evidence="2">
    <location>
        <begin position="949"/>
        <end position="964"/>
    </location>
</feature>
<evidence type="ECO:0000313" key="4">
    <source>
        <dbReference type="EMBL" id="KAF5405487.1"/>
    </source>
</evidence>
<dbReference type="AlphaFoldDB" id="A0A8J4X3B4"/>
<accession>A0A8J4X3B4</accession>
<comment type="caution">
    <text evidence="4">The sequence shown here is derived from an EMBL/GenBank/DDBJ whole genome shotgun (WGS) entry which is preliminary data.</text>
</comment>
<proteinExistence type="predicted"/>